<gene>
    <name evidence="1" type="ORF">ACFSJD_09650</name>
</gene>
<proteinExistence type="predicted"/>
<protein>
    <submittedName>
        <fullName evidence="1">GrpB family protein</fullName>
    </submittedName>
</protein>
<evidence type="ECO:0000313" key="2">
    <source>
        <dbReference type="Proteomes" id="UP001597114"/>
    </source>
</evidence>
<dbReference type="SUPFAM" id="SSF81301">
    <property type="entry name" value="Nucleotidyltransferase"/>
    <property type="match status" value="1"/>
</dbReference>
<dbReference type="PANTHER" id="PTHR34822">
    <property type="entry name" value="GRPB DOMAIN PROTEIN (AFU_ORTHOLOGUE AFUA_1G01530)"/>
    <property type="match status" value="1"/>
</dbReference>
<keyword evidence="2" id="KW-1185">Reference proteome</keyword>
<comment type="caution">
    <text evidence="1">The sequence shown here is derived from an EMBL/GenBank/DDBJ whole genome shotgun (WGS) entry which is preliminary data.</text>
</comment>
<sequence>MPEPDRVQRAAWPVWATERVEVVDHDPAWAGRGLRERDFLQELLAPWLTAAVEHVGSTSVPGLAAKPIIDLQAQVATLDVADEIVPLAAYTAGKERFVREVIAARSADQPSGRRKP</sequence>
<accession>A0ABW4ERR7</accession>
<evidence type="ECO:0000313" key="1">
    <source>
        <dbReference type="EMBL" id="MFD1517752.1"/>
    </source>
</evidence>
<dbReference type="PANTHER" id="PTHR34822:SF1">
    <property type="entry name" value="GRPB FAMILY PROTEIN"/>
    <property type="match status" value="1"/>
</dbReference>
<reference evidence="2" key="1">
    <citation type="journal article" date="2019" name="Int. J. Syst. Evol. Microbiol.">
        <title>The Global Catalogue of Microorganisms (GCM) 10K type strain sequencing project: providing services to taxonomists for standard genome sequencing and annotation.</title>
        <authorList>
            <consortium name="The Broad Institute Genomics Platform"/>
            <consortium name="The Broad Institute Genome Sequencing Center for Infectious Disease"/>
            <person name="Wu L."/>
            <person name="Ma J."/>
        </authorList>
    </citation>
    <scope>NUCLEOTIDE SEQUENCE [LARGE SCALE GENOMIC DNA]</scope>
    <source>
        <strain evidence="2">CCM 7043</strain>
    </source>
</reference>
<dbReference type="InterPro" id="IPR007344">
    <property type="entry name" value="GrpB/CoaE"/>
</dbReference>
<dbReference type="Gene3D" id="3.30.460.10">
    <property type="entry name" value="Beta Polymerase, domain 2"/>
    <property type="match status" value="1"/>
</dbReference>
<dbReference type="EMBL" id="JBHUCO010000010">
    <property type="protein sequence ID" value="MFD1517752.1"/>
    <property type="molecule type" value="Genomic_DNA"/>
</dbReference>
<dbReference type="Proteomes" id="UP001597114">
    <property type="component" value="Unassembled WGS sequence"/>
</dbReference>
<dbReference type="Pfam" id="PF04229">
    <property type="entry name" value="GrpB"/>
    <property type="match status" value="1"/>
</dbReference>
<dbReference type="RefSeq" id="WP_344717953.1">
    <property type="nucleotide sequence ID" value="NZ_BAAAUS010000001.1"/>
</dbReference>
<dbReference type="InterPro" id="IPR043519">
    <property type="entry name" value="NT_sf"/>
</dbReference>
<organism evidence="1 2">
    <name type="scientific">Pseudonocardia yunnanensis</name>
    <dbReference type="NCBI Taxonomy" id="58107"/>
    <lineage>
        <taxon>Bacteria</taxon>
        <taxon>Bacillati</taxon>
        <taxon>Actinomycetota</taxon>
        <taxon>Actinomycetes</taxon>
        <taxon>Pseudonocardiales</taxon>
        <taxon>Pseudonocardiaceae</taxon>
        <taxon>Pseudonocardia</taxon>
    </lineage>
</organism>
<name>A0ABW4ERR7_9PSEU</name>